<evidence type="ECO:0000313" key="1">
    <source>
        <dbReference type="EMBL" id="VDN38157.1"/>
    </source>
</evidence>
<dbReference type="PANTHER" id="PTHR43550:SF3">
    <property type="entry name" value="3-KETODIHYDROSPHINGOSINE REDUCTASE"/>
    <property type="match status" value="1"/>
</dbReference>
<dbReference type="GO" id="GO:0030148">
    <property type="term" value="P:sphingolipid biosynthetic process"/>
    <property type="evidence" value="ECO:0007669"/>
    <property type="project" value="TreeGrafter"/>
</dbReference>
<protein>
    <submittedName>
        <fullName evidence="1">Uncharacterized protein</fullName>
    </submittedName>
</protein>
<name>A0A3P7NX95_9BILA</name>
<dbReference type="Pfam" id="PF00106">
    <property type="entry name" value="adh_short"/>
    <property type="match status" value="1"/>
</dbReference>
<gene>
    <name evidence="1" type="ORF">GPUH_LOCUS21402</name>
</gene>
<feature type="non-terminal residue" evidence="1">
    <location>
        <position position="195"/>
    </location>
</feature>
<dbReference type="PRINTS" id="PR00081">
    <property type="entry name" value="GDHRDH"/>
</dbReference>
<dbReference type="OrthoDB" id="5799881at2759"/>
<organism evidence="1 2">
    <name type="scientific">Gongylonema pulchrum</name>
    <dbReference type="NCBI Taxonomy" id="637853"/>
    <lineage>
        <taxon>Eukaryota</taxon>
        <taxon>Metazoa</taxon>
        <taxon>Ecdysozoa</taxon>
        <taxon>Nematoda</taxon>
        <taxon>Chromadorea</taxon>
        <taxon>Rhabditida</taxon>
        <taxon>Spirurina</taxon>
        <taxon>Spiruromorpha</taxon>
        <taxon>Spiruroidea</taxon>
        <taxon>Gongylonematidae</taxon>
        <taxon>Gongylonema</taxon>
    </lineage>
</organism>
<proteinExistence type="predicted"/>
<dbReference type="InterPro" id="IPR002347">
    <property type="entry name" value="SDR_fam"/>
</dbReference>
<dbReference type="GO" id="GO:0005789">
    <property type="term" value="C:endoplasmic reticulum membrane"/>
    <property type="evidence" value="ECO:0007669"/>
    <property type="project" value="TreeGrafter"/>
</dbReference>
<dbReference type="Proteomes" id="UP000271098">
    <property type="component" value="Unassembled WGS sequence"/>
</dbReference>
<dbReference type="PANTHER" id="PTHR43550">
    <property type="entry name" value="3-KETODIHYDROSPHINGOSINE REDUCTASE"/>
    <property type="match status" value="1"/>
</dbReference>
<dbReference type="AlphaFoldDB" id="A0A3P7NX95"/>
<sequence length="195" mass="21089">MGCRECELSESTRSRFTGRDFEVLVAEALRNILGLAAPSYTLGDFDETAQKGSLIVRASDANLVWSALSLHGQHFGNAVAVHFIAVRGSKGIGKAIALAFVRSGCSVSIVARDALKLESSCVKLNNFARNGAVAKYYTVDITAGYEAIEAVMRKAEIDLGHIDVLVNNAGCSVQDRFELLDLSAFEKQMHLNYLS</sequence>
<evidence type="ECO:0000313" key="2">
    <source>
        <dbReference type="Proteomes" id="UP000271098"/>
    </source>
</evidence>
<dbReference type="GO" id="GO:0006666">
    <property type="term" value="P:3-keto-sphinganine metabolic process"/>
    <property type="evidence" value="ECO:0007669"/>
    <property type="project" value="TreeGrafter"/>
</dbReference>
<dbReference type="GO" id="GO:0047560">
    <property type="term" value="F:3-dehydrosphinganine reductase activity"/>
    <property type="evidence" value="ECO:0007669"/>
    <property type="project" value="TreeGrafter"/>
</dbReference>
<dbReference type="SUPFAM" id="SSF51735">
    <property type="entry name" value="NAD(P)-binding Rossmann-fold domains"/>
    <property type="match status" value="1"/>
</dbReference>
<dbReference type="Gene3D" id="3.40.50.720">
    <property type="entry name" value="NAD(P)-binding Rossmann-like Domain"/>
    <property type="match status" value="1"/>
</dbReference>
<keyword evidence="2" id="KW-1185">Reference proteome</keyword>
<dbReference type="EMBL" id="UYRT01092499">
    <property type="protein sequence ID" value="VDN38157.1"/>
    <property type="molecule type" value="Genomic_DNA"/>
</dbReference>
<dbReference type="InterPro" id="IPR036291">
    <property type="entry name" value="NAD(P)-bd_dom_sf"/>
</dbReference>
<reference evidence="1 2" key="1">
    <citation type="submission" date="2018-11" db="EMBL/GenBank/DDBJ databases">
        <authorList>
            <consortium name="Pathogen Informatics"/>
        </authorList>
    </citation>
    <scope>NUCLEOTIDE SEQUENCE [LARGE SCALE GENOMIC DNA]</scope>
</reference>
<accession>A0A3P7NX95</accession>